<organism evidence="2 3">
    <name type="scientific">Bacillus salipaludis</name>
    <dbReference type="NCBI Taxonomy" id="2547811"/>
    <lineage>
        <taxon>Bacteria</taxon>
        <taxon>Bacillati</taxon>
        <taxon>Bacillota</taxon>
        <taxon>Bacilli</taxon>
        <taxon>Bacillales</taxon>
        <taxon>Bacillaceae</taxon>
        <taxon>Bacillus</taxon>
    </lineage>
</organism>
<dbReference type="InterPro" id="IPR054467">
    <property type="entry name" value="YkoP-like_dom"/>
</dbReference>
<feature type="domain" description="YkoP-like" evidence="1">
    <location>
        <begin position="6"/>
        <end position="183"/>
    </location>
</feature>
<evidence type="ECO:0000259" key="1">
    <source>
        <dbReference type="Pfam" id="PF22790"/>
    </source>
</evidence>
<proteinExistence type="predicted"/>
<protein>
    <recommendedName>
        <fullName evidence="1">YkoP-like domain-containing protein</fullName>
    </recommendedName>
</protein>
<sequence length="193" mass="23057">MRIRLAILWMWKLIDPLFYLCSRLHYIQEENKKKSIFRVRITKYKGKNIILSDGTLICRNDLLIKIHLHNVRLLNEYIKMKNDLNRARQIYKTVLRSMPSLARYVNTHPRETQIKGIIGITTINKGVVPLGFETFRPNNRLYRRAKKVGQFPIFLLTKSSFRNFQKNKLNYLLMSKDKLYQRYGRSLPANNNQ</sequence>
<evidence type="ECO:0000313" key="2">
    <source>
        <dbReference type="EMBL" id="TDK58786.1"/>
    </source>
</evidence>
<accession>A0A4R5VLQ1</accession>
<gene>
    <name evidence="2" type="ORF">E2K98_21470</name>
</gene>
<name>A0A4R5VLQ1_9BACI</name>
<comment type="caution">
    <text evidence="2">The sequence shown here is derived from an EMBL/GenBank/DDBJ whole genome shotgun (WGS) entry which is preliminary data.</text>
</comment>
<dbReference type="Pfam" id="PF22790">
    <property type="entry name" value="YkoP"/>
    <property type="match status" value="1"/>
</dbReference>
<dbReference type="EMBL" id="SMYO01000011">
    <property type="protein sequence ID" value="TDK58786.1"/>
    <property type="molecule type" value="Genomic_DNA"/>
</dbReference>
<evidence type="ECO:0000313" key="3">
    <source>
        <dbReference type="Proteomes" id="UP000295132"/>
    </source>
</evidence>
<dbReference type="Proteomes" id="UP000295132">
    <property type="component" value="Unassembled WGS sequence"/>
</dbReference>
<dbReference type="RefSeq" id="WP_133337788.1">
    <property type="nucleotide sequence ID" value="NZ_SMYO01000011.1"/>
</dbReference>
<dbReference type="AlphaFoldDB" id="A0A4R5VLQ1"/>
<reference evidence="2 3" key="1">
    <citation type="submission" date="2019-03" db="EMBL/GenBank/DDBJ databases">
        <title>Bacillus niacini sp. nov. a Nicotinate-Metabolizing Mesophile Isolated from Soil.</title>
        <authorList>
            <person name="Zhang G."/>
        </authorList>
    </citation>
    <scope>NUCLEOTIDE SEQUENCE [LARGE SCALE GENOMIC DNA]</scope>
    <source>
        <strain evidence="2 3">WN066</strain>
    </source>
</reference>